<dbReference type="SUPFAM" id="SSF109854">
    <property type="entry name" value="DinB/YfiT-like putative metalloenzymes"/>
    <property type="match status" value="1"/>
</dbReference>
<dbReference type="EMBL" id="WAAU01000024">
    <property type="protein sequence ID" value="KAB1155151.1"/>
    <property type="molecule type" value="Genomic_DNA"/>
</dbReference>
<feature type="domain" description="DinB-like" evidence="1">
    <location>
        <begin position="12"/>
        <end position="150"/>
    </location>
</feature>
<evidence type="ECO:0000313" key="2">
    <source>
        <dbReference type="EMBL" id="KAB1155151.1"/>
    </source>
</evidence>
<name>A0A7J5AC46_9FLAO</name>
<sequence length="185" mass="21424">MNFELNKSIEVLEKTPQVLESLLNGLSKEWIVNNEGENTWSPYDIVGHLIFGEKTDWMVRIKTILSKSENKLFEPFDRFAQLKEDQNKPIQELIKEFKAIRKSNLNELISLNITTKDYNLTGIHPEFGQVTLKQLISTWAVHDLGHIAQISRVMAKQYTEEVGPWINYLGILKSNISKTNKKHDN</sequence>
<dbReference type="Proteomes" id="UP000467305">
    <property type="component" value="Unassembled WGS sequence"/>
</dbReference>
<keyword evidence="3" id="KW-1185">Reference proteome</keyword>
<gene>
    <name evidence="2" type="ORF">F7018_11775</name>
</gene>
<dbReference type="RefSeq" id="WP_150900268.1">
    <property type="nucleotide sequence ID" value="NZ_WAAU01000024.1"/>
</dbReference>
<accession>A0A7J5AC46</accession>
<proteinExistence type="predicted"/>
<comment type="caution">
    <text evidence="2">The sequence shown here is derived from an EMBL/GenBank/DDBJ whole genome shotgun (WGS) entry which is preliminary data.</text>
</comment>
<dbReference type="OrthoDB" id="1434917at2"/>
<evidence type="ECO:0000313" key="3">
    <source>
        <dbReference type="Proteomes" id="UP000467305"/>
    </source>
</evidence>
<dbReference type="InterPro" id="IPR024775">
    <property type="entry name" value="DinB-like"/>
</dbReference>
<dbReference type="AlphaFoldDB" id="A0A7J5AC46"/>
<reference evidence="2 3" key="1">
    <citation type="submission" date="2019-09" db="EMBL/GenBank/DDBJ databases">
        <authorList>
            <person name="Cao W.R."/>
        </authorList>
    </citation>
    <scope>NUCLEOTIDE SEQUENCE [LARGE SCALE GENOMIC DNA]</scope>
    <source>
        <strain evidence="3">a4</strain>
    </source>
</reference>
<evidence type="ECO:0000259" key="1">
    <source>
        <dbReference type="Pfam" id="PF12867"/>
    </source>
</evidence>
<dbReference type="Gene3D" id="1.20.120.450">
    <property type="entry name" value="dinb family like domain"/>
    <property type="match status" value="1"/>
</dbReference>
<protein>
    <submittedName>
        <fullName evidence="2">DinB family protein</fullName>
    </submittedName>
</protein>
<dbReference type="Pfam" id="PF12867">
    <property type="entry name" value="DinB_2"/>
    <property type="match status" value="1"/>
</dbReference>
<organism evidence="2 3">
    <name type="scientific">Tenacibaculum aiptasiae</name>
    <dbReference type="NCBI Taxonomy" id="426481"/>
    <lineage>
        <taxon>Bacteria</taxon>
        <taxon>Pseudomonadati</taxon>
        <taxon>Bacteroidota</taxon>
        <taxon>Flavobacteriia</taxon>
        <taxon>Flavobacteriales</taxon>
        <taxon>Flavobacteriaceae</taxon>
        <taxon>Tenacibaculum</taxon>
    </lineage>
</organism>
<dbReference type="InterPro" id="IPR034660">
    <property type="entry name" value="DinB/YfiT-like"/>
</dbReference>